<dbReference type="Pfam" id="PF00933">
    <property type="entry name" value="Glyco_hydro_3"/>
    <property type="match status" value="1"/>
</dbReference>
<evidence type="ECO:0000256" key="1">
    <source>
        <dbReference type="ARBA" id="ARBA00001231"/>
    </source>
</evidence>
<dbReference type="OrthoDB" id="9805821at2"/>
<dbReference type="Proteomes" id="UP000275571">
    <property type="component" value="Chromosome"/>
</dbReference>
<proteinExistence type="inferred from homology"/>
<keyword evidence="4" id="KW-0378">Hydrolase</keyword>
<dbReference type="AlphaFoldDB" id="A0A386PLE7"/>
<dbReference type="InterPro" id="IPR001764">
    <property type="entry name" value="Glyco_hydro_3_N"/>
</dbReference>
<accession>A0A386PLE7</accession>
<evidence type="ECO:0000313" key="8">
    <source>
        <dbReference type="Proteomes" id="UP000275571"/>
    </source>
</evidence>
<dbReference type="InterPro" id="IPR017853">
    <property type="entry name" value="GH"/>
</dbReference>
<evidence type="ECO:0000256" key="5">
    <source>
        <dbReference type="ARBA" id="ARBA00023295"/>
    </source>
</evidence>
<comment type="similarity">
    <text evidence="2">Belongs to the glycosyl hydrolase 3 family.</text>
</comment>
<dbReference type="PANTHER" id="PTHR30480">
    <property type="entry name" value="BETA-HEXOSAMINIDASE-RELATED"/>
    <property type="match status" value="1"/>
</dbReference>
<evidence type="ECO:0000256" key="2">
    <source>
        <dbReference type="ARBA" id="ARBA00005336"/>
    </source>
</evidence>
<dbReference type="GO" id="GO:0009254">
    <property type="term" value="P:peptidoglycan turnover"/>
    <property type="evidence" value="ECO:0007669"/>
    <property type="project" value="TreeGrafter"/>
</dbReference>
<dbReference type="PANTHER" id="PTHR30480:SF13">
    <property type="entry name" value="BETA-HEXOSAMINIDASE"/>
    <property type="match status" value="1"/>
</dbReference>
<keyword evidence="5" id="KW-0326">Glycosidase</keyword>
<dbReference type="EMBL" id="CP028884">
    <property type="protein sequence ID" value="AYE36474.1"/>
    <property type="molecule type" value="Genomic_DNA"/>
</dbReference>
<evidence type="ECO:0000259" key="6">
    <source>
        <dbReference type="Pfam" id="PF00933"/>
    </source>
</evidence>
<dbReference type="GO" id="GO:0005975">
    <property type="term" value="P:carbohydrate metabolic process"/>
    <property type="evidence" value="ECO:0007669"/>
    <property type="project" value="InterPro"/>
</dbReference>
<name>A0A386PLE7_9SPIR</name>
<dbReference type="EC" id="3.2.1.52" evidence="3"/>
<sequence length="551" mass="63419">MKKIIYIAIFFINNNCFSYDFWHTEDKEKLIDKIVHQMSDKELLGQMFMISYPGEIITNFALEFIREKNLGGIKIFGWNAKSLTMLIESINKAQAMSQKNRFKIPLFIATDQEGGWTQHIKLTTSKTIGNLGITATLSPNDSYLTGYYIADELNRLGINLNFAPIVDIYTHEDNFTIGPRAYSNNPQIVALFALAFYKGQKQAGIISTAKHFPGHGNTVVDSHTKMPIINSNLGELRENELLPYKVLIQEDIPVIMSGHLAYPMLTNGEEIPASSSIKILKGILREKLKYNNLIITDDLLMSAVRHKNESIYDTIERIIRTETDILLISLNENIQNNAYNKLLTLMQKDNEIKENIIKSNKRILRIKLEYLKERKNKVEIYPNYKKAQEIPTKEATRFFEQSTLRGITKIKLEKKVSRHKKTLLISPYYQMISEGRKLFQNSSGYYYDYYPLNSINANKLQEIKKLIEKHEQVIFNLSTPGSLKYIKNLKEYKDKISIIVSLTPQHIKNLDWIENIVIVYGTTKLAFKSGFLTLTEGFNPKGTVPLINFKS</sequence>
<reference evidence="7 8" key="1">
    <citation type="journal article" date="2018" name="Infect. Genet. Evol.">
        <title>Genome-wide analysis of Borrelia turcica and 'Candidatus Borrelia tachyglossi' shows relapsing fever-like genomes with unique genomic links to Lyme disease Borrelia.</title>
        <authorList>
            <person name="Gofton A.W."/>
            <person name="Margos G."/>
            <person name="Fingerle V."/>
            <person name="Hepner S."/>
            <person name="Loh S.M."/>
            <person name="Ryan U."/>
            <person name="Irwin P."/>
            <person name="Oskam C.L."/>
        </authorList>
    </citation>
    <scope>NUCLEOTIDE SEQUENCE [LARGE SCALE GENOMIC DNA]</scope>
    <source>
        <strain evidence="7 8">IST7</strain>
    </source>
</reference>
<dbReference type="SUPFAM" id="SSF51445">
    <property type="entry name" value="(Trans)glycosidases"/>
    <property type="match status" value="1"/>
</dbReference>
<organism evidence="7 8">
    <name type="scientific">Borrelia turcica IST7</name>
    <dbReference type="NCBI Taxonomy" id="1104446"/>
    <lineage>
        <taxon>Bacteria</taxon>
        <taxon>Pseudomonadati</taxon>
        <taxon>Spirochaetota</taxon>
        <taxon>Spirochaetia</taxon>
        <taxon>Spirochaetales</taxon>
        <taxon>Borreliaceae</taxon>
        <taxon>Borrelia</taxon>
    </lineage>
</organism>
<feature type="domain" description="Glycoside hydrolase family 3 N-terminal" evidence="6">
    <location>
        <begin position="44"/>
        <end position="365"/>
    </location>
</feature>
<gene>
    <name evidence="7" type="ORF">DB313_03245</name>
</gene>
<dbReference type="GO" id="GO:0004563">
    <property type="term" value="F:beta-N-acetylhexosaminidase activity"/>
    <property type="evidence" value="ECO:0007669"/>
    <property type="project" value="UniProtKB-EC"/>
</dbReference>
<dbReference type="InterPro" id="IPR036962">
    <property type="entry name" value="Glyco_hydro_3_N_sf"/>
</dbReference>
<evidence type="ECO:0000256" key="4">
    <source>
        <dbReference type="ARBA" id="ARBA00022801"/>
    </source>
</evidence>
<comment type="catalytic activity">
    <reaction evidence="1">
        <text>Hydrolysis of terminal non-reducing N-acetyl-D-hexosamine residues in N-acetyl-beta-D-hexosaminides.</text>
        <dbReference type="EC" id="3.2.1.52"/>
    </reaction>
</comment>
<dbReference type="InterPro" id="IPR050226">
    <property type="entry name" value="NagZ_Beta-hexosaminidase"/>
</dbReference>
<dbReference type="KEGG" id="btur:DB313_03245"/>
<dbReference type="Gene3D" id="3.20.20.300">
    <property type="entry name" value="Glycoside hydrolase, family 3, N-terminal domain"/>
    <property type="match status" value="1"/>
</dbReference>
<keyword evidence="8" id="KW-1185">Reference proteome</keyword>
<evidence type="ECO:0000256" key="3">
    <source>
        <dbReference type="ARBA" id="ARBA00012663"/>
    </source>
</evidence>
<evidence type="ECO:0000313" key="7">
    <source>
        <dbReference type="EMBL" id="AYE36474.1"/>
    </source>
</evidence>
<protein>
    <recommendedName>
        <fullName evidence="3">beta-N-acetylhexosaminidase</fullName>
        <ecNumber evidence="3">3.2.1.52</ecNumber>
    </recommendedName>
</protein>